<accession>A0ABY7B4A2</accession>
<protein>
    <submittedName>
        <fullName evidence="1">Uncharacterized protein</fullName>
    </submittedName>
</protein>
<sequence>MGIGNLGCPLCGGQRARKTRPIGIADCAECNSRVCQKHVVWDGDRWICKRCQRAKQKTKTVKGR</sequence>
<evidence type="ECO:0000313" key="2">
    <source>
        <dbReference type="Proteomes" id="UP001163203"/>
    </source>
</evidence>
<reference evidence="1" key="1">
    <citation type="submission" date="2022-11" db="EMBL/GenBank/DDBJ databases">
        <authorList>
            <person name="Mo P."/>
        </authorList>
    </citation>
    <scope>NUCLEOTIDE SEQUENCE</scope>
    <source>
        <strain evidence="1">HUAS 11-8</strain>
    </source>
</reference>
<keyword evidence="2" id="KW-1185">Reference proteome</keyword>
<dbReference type="Proteomes" id="UP001163203">
    <property type="component" value="Chromosome"/>
</dbReference>
<evidence type="ECO:0000313" key="1">
    <source>
        <dbReference type="EMBL" id="WAL67142.1"/>
    </source>
</evidence>
<proteinExistence type="predicted"/>
<gene>
    <name evidence="1" type="ORF">ORV05_04960</name>
</gene>
<dbReference type="RefSeq" id="WP_268757269.1">
    <property type="nucleotide sequence ID" value="NZ_CP113836.1"/>
</dbReference>
<dbReference type="EMBL" id="CP113836">
    <property type="protein sequence ID" value="WAL67142.1"/>
    <property type="molecule type" value="Genomic_DNA"/>
</dbReference>
<organism evidence="1 2">
    <name type="scientific">Amycolatopsis cynarae</name>
    <dbReference type="NCBI Taxonomy" id="2995223"/>
    <lineage>
        <taxon>Bacteria</taxon>
        <taxon>Bacillati</taxon>
        <taxon>Actinomycetota</taxon>
        <taxon>Actinomycetes</taxon>
        <taxon>Pseudonocardiales</taxon>
        <taxon>Pseudonocardiaceae</taxon>
        <taxon>Amycolatopsis</taxon>
    </lineage>
</organism>
<name>A0ABY7B4A2_9PSEU</name>